<dbReference type="InterPro" id="IPR056908">
    <property type="entry name" value="Gp80-like"/>
</dbReference>
<evidence type="ECO:0000313" key="1">
    <source>
        <dbReference type="EMBL" id="CAB4127365.1"/>
    </source>
</evidence>
<protein>
    <submittedName>
        <fullName evidence="1">Uncharacterized protein</fullName>
    </submittedName>
</protein>
<dbReference type="Pfam" id="PF23140">
    <property type="entry name" value="Gp80"/>
    <property type="match status" value="1"/>
</dbReference>
<gene>
    <name evidence="1" type="ORF">UFOVP75_160</name>
</gene>
<dbReference type="EMBL" id="LR796209">
    <property type="protein sequence ID" value="CAB4127365.1"/>
    <property type="molecule type" value="Genomic_DNA"/>
</dbReference>
<organism evidence="1">
    <name type="scientific">uncultured Caudovirales phage</name>
    <dbReference type="NCBI Taxonomy" id="2100421"/>
    <lineage>
        <taxon>Viruses</taxon>
        <taxon>Duplodnaviria</taxon>
        <taxon>Heunggongvirae</taxon>
        <taxon>Uroviricota</taxon>
        <taxon>Caudoviricetes</taxon>
        <taxon>Peduoviridae</taxon>
        <taxon>Maltschvirus</taxon>
        <taxon>Maltschvirus maltsch</taxon>
    </lineage>
</organism>
<name>A0A6J5L178_9CAUD</name>
<sequence length="130" mass="13103">MSAKSSFLEAAVLNHFLRNTSATSPTSVFVALFTTAPTESTGGTEVTGGSYARTAVTFGAPTGSPNACTQSGDVTFPVATADWGTVLAYAIMDASTSGHVLYFAAVSPSKAILNGDQAKISSGSIVVSEA</sequence>
<accession>A0A6J5L178</accession>
<reference evidence="1" key="1">
    <citation type="submission" date="2020-04" db="EMBL/GenBank/DDBJ databases">
        <authorList>
            <person name="Chiriac C."/>
            <person name="Salcher M."/>
            <person name="Ghai R."/>
            <person name="Kavagutti S V."/>
        </authorList>
    </citation>
    <scope>NUCLEOTIDE SEQUENCE</scope>
</reference>
<proteinExistence type="predicted"/>